<organism evidence="3">
    <name type="scientific">marine metagenome</name>
    <dbReference type="NCBI Taxonomy" id="408172"/>
    <lineage>
        <taxon>unclassified sequences</taxon>
        <taxon>metagenomes</taxon>
        <taxon>ecological metagenomes</taxon>
    </lineage>
</organism>
<dbReference type="Pfam" id="PF02746">
    <property type="entry name" value="MR_MLE_N"/>
    <property type="match status" value="1"/>
</dbReference>
<sequence>MKITNIETFIVDAGWRPWSFVKVETDEGITGWGECSDGRSPRGVSGTIEDLKPILIGQDPREFETRFWDMFRATRQSPGGIAAKALAGLDCAFIDIKAKSLEISVAELFGGPTRDKVRVYWSHCGSSRVRNHELIGVPPLLEWDDITALGKEVVSRGFTALKTNIIGPGDPPMHFGGGFGGGRGSTDQVVTKGVLRHIEQLIGTFRDAVGPDVDINLDLNFHFKTEACLRIAKVLEQFDMLWLEIDMYQPESIRQIKDSTTTRICTGENLFYMRDYLPYFQQHAADMFMVDVPWNGFSQSKKIGDLAEVFQHNVAPHNYYSHLSSFVSAALCACLPNIRIMEIDIDDVPWKDDLTTTQPEIIDGYMTVPSSPGWGADINEEVARAHPWEGVKVGYGPGSTPKELLFGLPSY</sequence>
<reference evidence="3" key="1">
    <citation type="submission" date="2018-05" db="EMBL/GenBank/DDBJ databases">
        <authorList>
            <person name="Lanie J.A."/>
            <person name="Ng W.-L."/>
            <person name="Kazmierczak K.M."/>
            <person name="Andrzejewski T.M."/>
            <person name="Davidsen T.M."/>
            <person name="Wayne K.J."/>
            <person name="Tettelin H."/>
            <person name="Glass J.I."/>
            <person name="Rusch D."/>
            <person name="Podicherti R."/>
            <person name="Tsui H.-C.T."/>
            <person name="Winkler M.E."/>
        </authorList>
    </citation>
    <scope>NUCLEOTIDE SEQUENCE</scope>
</reference>
<dbReference type="CDD" id="cd03316">
    <property type="entry name" value="MR_like"/>
    <property type="match status" value="1"/>
</dbReference>
<dbReference type="InterPro" id="IPR034593">
    <property type="entry name" value="DgoD-like"/>
</dbReference>
<dbReference type="SFLD" id="SFLDS00001">
    <property type="entry name" value="Enolase"/>
    <property type="match status" value="1"/>
</dbReference>
<dbReference type="InterPro" id="IPR029065">
    <property type="entry name" value="Enolase_C-like"/>
</dbReference>
<name>A0A381T698_9ZZZZ</name>
<dbReference type="InterPro" id="IPR036849">
    <property type="entry name" value="Enolase-like_C_sf"/>
</dbReference>
<evidence type="ECO:0000313" key="3">
    <source>
        <dbReference type="EMBL" id="SVA11081.1"/>
    </source>
</evidence>
<evidence type="ECO:0000256" key="1">
    <source>
        <dbReference type="ARBA" id="ARBA00023239"/>
    </source>
</evidence>
<dbReference type="PANTHER" id="PTHR48080:SF2">
    <property type="entry name" value="D-GALACTONATE DEHYDRATASE"/>
    <property type="match status" value="1"/>
</dbReference>
<dbReference type="SUPFAM" id="SSF51604">
    <property type="entry name" value="Enolase C-terminal domain-like"/>
    <property type="match status" value="1"/>
</dbReference>
<dbReference type="PANTHER" id="PTHR48080">
    <property type="entry name" value="D-GALACTONATE DEHYDRATASE-RELATED"/>
    <property type="match status" value="1"/>
</dbReference>
<proteinExistence type="predicted"/>
<protein>
    <recommendedName>
        <fullName evidence="2">Mandelate racemase/muconate lactonizing enzyme C-terminal domain-containing protein</fullName>
    </recommendedName>
</protein>
<dbReference type="InterPro" id="IPR029017">
    <property type="entry name" value="Enolase-like_N"/>
</dbReference>
<dbReference type="GO" id="GO:0016829">
    <property type="term" value="F:lyase activity"/>
    <property type="evidence" value="ECO:0007669"/>
    <property type="project" value="UniProtKB-KW"/>
</dbReference>
<feature type="domain" description="Mandelate racemase/muconate lactonizing enzyme C-terminal" evidence="2">
    <location>
        <begin position="143"/>
        <end position="263"/>
    </location>
</feature>
<dbReference type="EMBL" id="UINC01004012">
    <property type="protein sequence ID" value="SVA11081.1"/>
    <property type="molecule type" value="Genomic_DNA"/>
</dbReference>
<dbReference type="AlphaFoldDB" id="A0A381T698"/>
<keyword evidence="1" id="KW-0456">Lyase</keyword>
<dbReference type="InterPro" id="IPR013342">
    <property type="entry name" value="Mandelate_racemase_C"/>
</dbReference>
<dbReference type="SMART" id="SM00922">
    <property type="entry name" value="MR_MLE"/>
    <property type="match status" value="1"/>
</dbReference>
<dbReference type="Pfam" id="PF13378">
    <property type="entry name" value="MR_MLE_C"/>
    <property type="match status" value="1"/>
</dbReference>
<evidence type="ECO:0000259" key="2">
    <source>
        <dbReference type="SMART" id="SM00922"/>
    </source>
</evidence>
<dbReference type="SUPFAM" id="SSF54826">
    <property type="entry name" value="Enolase N-terminal domain-like"/>
    <property type="match status" value="1"/>
</dbReference>
<dbReference type="Gene3D" id="3.20.20.120">
    <property type="entry name" value="Enolase-like C-terminal domain"/>
    <property type="match status" value="1"/>
</dbReference>
<dbReference type="Gene3D" id="3.30.390.10">
    <property type="entry name" value="Enolase-like, N-terminal domain"/>
    <property type="match status" value="1"/>
</dbReference>
<dbReference type="SFLD" id="SFLDG00179">
    <property type="entry name" value="mandelate_racemase"/>
    <property type="match status" value="1"/>
</dbReference>
<gene>
    <name evidence="3" type="ORF">METZ01_LOCUS63935</name>
</gene>
<dbReference type="InterPro" id="IPR013341">
    <property type="entry name" value="Mandelate_racemase_N_dom"/>
</dbReference>
<accession>A0A381T698</accession>